<dbReference type="Pfam" id="PF08240">
    <property type="entry name" value="ADH_N"/>
    <property type="match status" value="1"/>
</dbReference>
<keyword evidence="5" id="KW-0862">Zinc</keyword>
<dbReference type="GO" id="GO:0005829">
    <property type="term" value="C:cytosol"/>
    <property type="evidence" value="ECO:0007669"/>
    <property type="project" value="TreeGrafter"/>
</dbReference>
<evidence type="ECO:0000256" key="4">
    <source>
        <dbReference type="ARBA" id="ARBA00022723"/>
    </source>
</evidence>
<dbReference type="Gene3D" id="3.90.180.10">
    <property type="entry name" value="Medium-chain alcohol dehydrogenases, catalytic domain"/>
    <property type="match status" value="1"/>
</dbReference>
<evidence type="ECO:0000256" key="5">
    <source>
        <dbReference type="ARBA" id="ARBA00022833"/>
    </source>
</evidence>
<organism evidence="10 11">
    <name type="scientific">Mycolicibacterium mucogenicum</name>
    <name type="common">Mycobacterium mucogenicum</name>
    <dbReference type="NCBI Taxonomy" id="56689"/>
    <lineage>
        <taxon>Bacteria</taxon>
        <taxon>Bacillati</taxon>
        <taxon>Actinomycetota</taxon>
        <taxon>Actinomycetes</taxon>
        <taxon>Mycobacteriales</taxon>
        <taxon>Mycobacteriaceae</taxon>
        <taxon>Mycolicibacterium</taxon>
    </lineage>
</organism>
<dbReference type="InterPro" id="IPR013154">
    <property type="entry name" value="ADH-like_N"/>
</dbReference>
<dbReference type="Pfam" id="PF00107">
    <property type="entry name" value="ADH_zinc_N"/>
    <property type="match status" value="1"/>
</dbReference>
<evidence type="ECO:0000256" key="1">
    <source>
        <dbReference type="ARBA" id="ARBA00001947"/>
    </source>
</evidence>
<evidence type="ECO:0000256" key="8">
    <source>
        <dbReference type="ARBA" id="ARBA00049243"/>
    </source>
</evidence>
<feature type="domain" description="Enoyl reductase (ER)" evidence="9">
    <location>
        <begin position="13"/>
        <end position="376"/>
    </location>
</feature>
<name>A0A4R5WGK7_MYCMU</name>
<comment type="caution">
    <text evidence="10">The sequence shown here is derived from an EMBL/GenBank/DDBJ whole genome shotgun (WGS) entry which is preliminary data.</text>
</comment>
<dbReference type="PANTHER" id="PTHR43880">
    <property type="entry name" value="ALCOHOL DEHYDROGENASE"/>
    <property type="match status" value="1"/>
</dbReference>
<gene>
    <name evidence="10" type="ORF">EUA03_15795</name>
</gene>
<dbReference type="GO" id="GO:0008270">
    <property type="term" value="F:zinc ion binding"/>
    <property type="evidence" value="ECO:0007669"/>
    <property type="project" value="TreeGrafter"/>
</dbReference>
<protein>
    <recommendedName>
        <fullName evidence="3">alcohol dehydrogenase</fullName>
        <ecNumber evidence="3">1.1.1.1</ecNumber>
    </recommendedName>
</protein>
<evidence type="ECO:0000259" key="9">
    <source>
        <dbReference type="SMART" id="SM00829"/>
    </source>
</evidence>
<dbReference type="InterPro" id="IPR023921">
    <property type="entry name" value="ADH_Zn_actinomycetes"/>
</dbReference>
<dbReference type="InterPro" id="IPR020843">
    <property type="entry name" value="ER"/>
</dbReference>
<reference evidence="10 11" key="1">
    <citation type="submission" date="2019-01" db="EMBL/GenBank/DDBJ databases">
        <title>High-quality-draft genome sequences of five non-tuberculosis mycobacteriaceae isolated from a nosocomial environment.</title>
        <authorList>
            <person name="Tiago I."/>
            <person name="Alarico S."/>
            <person name="Pereira S.G."/>
            <person name="Coelho C."/>
            <person name="Maranha A."/>
            <person name="Empadinhas N."/>
        </authorList>
    </citation>
    <scope>NUCLEOTIDE SEQUENCE [LARGE SCALE GENOMIC DNA]</scope>
    <source>
        <strain evidence="10 11">24AIII</strain>
    </source>
</reference>
<dbReference type="CDD" id="cd08279">
    <property type="entry name" value="Zn_ADH_class_III"/>
    <property type="match status" value="1"/>
</dbReference>
<dbReference type="PANTHER" id="PTHR43880:SF12">
    <property type="entry name" value="ALCOHOL DEHYDROGENASE CLASS-3"/>
    <property type="match status" value="1"/>
</dbReference>
<evidence type="ECO:0000256" key="6">
    <source>
        <dbReference type="ARBA" id="ARBA00023027"/>
    </source>
</evidence>
<dbReference type="SMART" id="SM00829">
    <property type="entry name" value="PKS_ER"/>
    <property type="match status" value="1"/>
</dbReference>
<evidence type="ECO:0000313" key="10">
    <source>
        <dbReference type="EMBL" id="TDK88276.1"/>
    </source>
</evidence>
<accession>A0A4R5WGK7</accession>
<evidence type="ECO:0000313" key="11">
    <source>
        <dbReference type="Proteomes" id="UP000294929"/>
    </source>
</evidence>
<dbReference type="GO" id="GO:0004022">
    <property type="term" value="F:alcohol dehydrogenase (NAD+) activity"/>
    <property type="evidence" value="ECO:0007669"/>
    <property type="project" value="UniProtKB-EC"/>
</dbReference>
<comment type="similarity">
    <text evidence="2">Belongs to the zinc-containing alcohol dehydrogenase family.</text>
</comment>
<dbReference type="NCBIfam" id="TIGR03989">
    <property type="entry name" value="Rxyl_3153"/>
    <property type="match status" value="1"/>
</dbReference>
<keyword evidence="6" id="KW-0520">NAD</keyword>
<dbReference type="InterPro" id="IPR036291">
    <property type="entry name" value="NAD(P)-bd_dom_sf"/>
</dbReference>
<dbReference type="GO" id="GO:0046294">
    <property type="term" value="P:formaldehyde catabolic process"/>
    <property type="evidence" value="ECO:0007669"/>
    <property type="project" value="TreeGrafter"/>
</dbReference>
<dbReference type="SUPFAM" id="SSF51735">
    <property type="entry name" value="NAD(P)-binding Rossmann-fold domains"/>
    <property type="match status" value="1"/>
</dbReference>
<dbReference type="SUPFAM" id="SSF50129">
    <property type="entry name" value="GroES-like"/>
    <property type="match status" value="2"/>
</dbReference>
<proteinExistence type="inferred from homology"/>
<dbReference type="GO" id="GO:0051903">
    <property type="term" value="F:S-(hydroxymethyl)glutathione dehydrogenase [NAD(P)+] activity"/>
    <property type="evidence" value="ECO:0007669"/>
    <property type="project" value="TreeGrafter"/>
</dbReference>
<dbReference type="AlphaFoldDB" id="A0A4R5WGK7"/>
<comment type="catalytic activity">
    <reaction evidence="7">
        <text>a secondary alcohol + NAD(+) = a ketone + NADH + H(+)</text>
        <dbReference type="Rhea" id="RHEA:10740"/>
        <dbReference type="ChEBI" id="CHEBI:15378"/>
        <dbReference type="ChEBI" id="CHEBI:17087"/>
        <dbReference type="ChEBI" id="CHEBI:35681"/>
        <dbReference type="ChEBI" id="CHEBI:57540"/>
        <dbReference type="ChEBI" id="CHEBI:57945"/>
        <dbReference type="EC" id="1.1.1.1"/>
    </reaction>
</comment>
<evidence type="ECO:0000256" key="7">
    <source>
        <dbReference type="ARBA" id="ARBA00049164"/>
    </source>
</evidence>
<evidence type="ECO:0000256" key="2">
    <source>
        <dbReference type="ARBA" id="ARBA00008072"/>
    </source>
</evidence>
<dbReference type="InterPro" id="IPR011032">
    <property type="entry name" value="GroES-like_sf"/>
</dbReference>
<dbReference type="RefSeq" id="WP_133427168.1">
    <property type="nucleotide sequence ID" value="NZ_SDLO01000011.1"/>
</dbReference>
<comment type="cofactor">
    <cofactor evidence="1">
        <name>Zn(2+)</name>
        <dbReference type="ChEBI" id="CHEBI:29105"/>
    </cofactor>
</comment>
<keyword evidence="10" id="KW-0560">Oxidoreductase</keyword>
<dbReference type="InterPro" id="IPR013149">
    <property type="entry name" value="ADH-like_C"/>
</dbReference>
<dbReference type="Gene3D" id="3.40.50.720">
    <property type="entry name" value="NAD(P)-binding Rossmann-like Domain"/>
    <property type="match status" value="1"/>
</dbReference>
<sequence>MRSRAAIVRDVGGDWSVEEFELDPPRAGEVLLQMAAAGLCHSDDHIRSGQLAAPKGAAVPGMPPTIGGHEGSAVVLEVGPGVTRFSPGDHVVTSFLAVCGKCRWCTSGMEYLCDVGAGTLIPGMPTDGTFRHHSLAGEDLRHTSKIGAFAEHTVVAADSLVKIDPALPLVPSALLSCAVPTGYGSTVRRAAVRAGDTVVVIGAGGIGTAALQGAALGGAASVVAVDPVAFKRDSAVGFGATHTAATVAEAVALVRDLTRGVMADAVVVSPSMIDDGDVADALSLTRKGGTCVLTGMAAPSAGAVRLDLQDLILMNKNLCGTLFGSCNPTTEIPALAQLYQEGRLKLDEMITRRYRLDDINEAFDDLLGGRVIRAVIDYSLR</sequence>
<evidence type="ECO:0000256" key="3">
    <source>
        <dbReference type="ARBA" id="ARBA00013190"/>
    </source>
</evidence>
<comment type="catalytic activity">
    <reaction evidence="8">
        <text>a primary alcohol + NAD(+) = an aldehyde + NADH + H(+)</text>
        <dbReference type="Rhea" id="RHEA:10736"/>
        <dbReference type="ChEBI" id="CHEBI:15378"/>
        <dbReference type="ChEBI" id="CHEBI:15734"/>
        <dbReference type="ChEBI" id="CHEBI:17478"/>
        <dbReference type="ChEBI" id="CHEBI:57540"/>
        <dbReference type="ChEBI" id="CHEBI:57945"/>
        <dbReference type="EC" id="1.1.1.1"/>
    </reaction>
</comment>
<dbReference type="EMBL" id="SDLO01000011">
    <property type="protein sequence ID" value="TDK88276.1"/>
    <property type="molecule type" value="Genomic_DNA"/>
</dbReference>
<dbReference type="Proteomes" id="UP000294929">
    <property type="component" value="Unassembled WGS sequence"/>
</dbReference>
<dbReference type="EC" id="1.1.1.1" evidence="3"/>
<keyword evidence="4" id="KW-0479">Metal-binding</keyword>